<sequence length="57" mass="6447">MVMSGFVTSHQIDDYLESTLFVSSSLSISHRSAAVVCDWCNCLVIYHVCLSVRNCYR</sequence>
<reference evidence="2" key="2">
    <citation type="submission" date="2017-02" db="EMBL/GenBank/DDBJ databases">
        <title>Sunflower complete genome.</title>
        <authorList>
            <person name="Langlade N."/>
            <person name="Munos S."/>
        </authorList>
    </citation>
    <scope>NUCLEOTIDE SEQUENCE [LARGE SCALE GENOMIC DNA]</scope>
    <source>
        <tissue evidence="2">Leaves</tissue>
    </source>
</reference>
<gene>
    <name evidence="2" type="ORF">HannXRQ_Chr08g0213281</name>
    <name evidence="1" type="ORF">HanXRQr2_Chr08g0323891</name>
</gene>
<accession>A0A251U3A6</accession>
<organism evidence="2 3">
    <name type="scientific">Helianthus annuus</name>
    <name type="common">Common sunflower</name>
    <dbReference type="NCBI Taxonomy" id="4232"/>
    <lineage>
        <taxon>Eukaryota</taxon>
        <taxon>Viridiplantae</taxon>
        <taxon>Streptophyta</taxon>
        <taxon>Embryophyta</taxon>
        <taxon>Tracheophyta</taxon>
        <taxon>Spermatophyta</taxon>
        <taxon>Magnoliopsida</taxon>
        <taxon>eudicotyledons</taxon>
        <taxon>Gunneridae</taxon>
        <taxon>Pentapetalae</taxon>
        <taxon>asterids</taxon>
        <taxon>campanulids</taxon>
        <taxon>Asterales</taxon>
        <taxon>Asteraceae</taxon>
        <taxon>Asteroideae</taxon>
        <taxon>Heliantheae alliance</taxon>
        <taxon>Heliantheae</taxon>
        <taxon>Helianthus</taxon>
    </lineage>
</organism>
<name>A0A251U3A6_HELAN</name>
<dbReference type="Gramene" id="mRNA:HanXRQr2_Chr08g0323891">
    <property type="protein sequence ID" value="CDS:HanXRQr2_Chr08g0323891.1"/>
    <property type="gene ID" value="HanXRQr2_Chr08g0323891"/>
</dbReference>
<dbReference type="EMBL" id="CM007897">
    <property type="protein sequence ID" value="OTG17539.1"/>
    <property type="molecule type" value="Genomic_DNA"/>
</dbReference>
<dbReference type="Proteomes" id="UP000215914">
    <property type="component" value="Chromosome 8"/>
</dbReference>
<evidence type="ECO:0000313" key="3">
    <source>
        <dbReference type="Proteomes" id="UP000215914"/>
    </source>
</evidence>
<protein>
    <submittedName>
        <fullName evidence="2">Uncharacterized protein</fullName>
    </submittedName>
</protein>
<reference evidence="1" key="3">
    <citation type="submission" date="2020-06" db="EMBL/GenBank/DDBJ databases">
        <title>Helianthus annuus Genome sequencing and assembly Release 2.</title>
        <authorList>
            <person name="Gouzy J."/>
            <person name="Langlade N."/>
            <person name="Munos S."/>
        </authorList>
    </citation>
    <scope>NUCLEOTIDE SEQUENCE</scope>
    <source>
        <tissue evidence="1">Leaves</tissue>
    </source>
</reference>
<reference evidence="1 3" key="1">
    <citation type="journal article" date="2017" name="Nature">
        <title>The sunflower genome provides insights into oil metabolism, flowering and Asterid evolution.</title>
        <authorList>
            <person name="Badouin H."/>
            <person name="Gouzy J."/>
            <person name="Grassa C.J."/>
            <person name="Murat F."/>
            <person name="Staton S.E."/>
            <person name="Cottret L."/>
            <person name="Lelandais-Briere C."/>
            <person name="Owens G.L."/>
            <person name="Carrere S."/>
            <person name="Mayjonade B."/>
            <person name="Legrand L."/>
            <person name="Gill N."/>
            <person name="Kane N.C."/>
            <person name="Bowers J.E."/>
            <person name="Hubner S."/>
            <person name="Bellec A."/>
            <person name="Berard A."/>
            <person name="Berges H."/>
            <person name="Blanchet N."/>
            <person name="Boniface M.C."/>
            <person name="Brunel D."/>
            <person name="Catrice O."/>
            <person name="Chaidir N."/>
            <person name="Claudel C."/>
            <person name="Donnadieu C."/>
            <person name="Faraut T."/>
            <person name="Fievet G."/>
            <person name="Helmstetter N."/>
            <person name="King M."/>
            <person name="Knapp S.J."/>
            <person name="Lai Z."/>
            <person name="Le Paslier M.C."/>
            <person name="Lippi Y."/>
            <person name="Lorenzon L."/>
            <person name="Mandel J.R."/>
            <person name="Marage G."/>
            <person name="Marchand G."/>
            <person name="Marquand E."/>
            <person name="Bret-Mestries E."/>
            <person name="Morien E."/>
            <person name="Nambeesan S."/>
            <person name="Nguyen T."/>
            <person name="Pegot-Espagnet P."/>
            <person name="Pouilly N."/>
            <person name="Raftis F."/>
            <person name="Sallet E."/>
            <person name="Schiex T."/>
            <person name="Thomas J."/>
            <person name="Vandecasteele C."/>
            <person name="Vares D."/>
            <person name="Vear F."/>
            <person name="Vautrin S."/>
            <person name="Crespi M."/>
            <person name="Mangin B."/>
            <person name="Burke J.M."/>
            <person name="Salse J."/>
            <person name="Munos S."/>
            <person name="Vincourt P."/>
            <person name="Rieseberg L.H."/>
            <person name="Langlade N.B."/>
        </authorList>
    </citation>
    <scope>NUCLEOTIDE SEQUENCE [LARGE SCALE GENOMIC DNA]</scope>
    <source>
        <strain evidence="3">cv. SF193</strain>
        <tissue evidence="1">Leaves</tissue>
    </source>
</reference>
<dbReference type="AlphaFoldDB" id="A0A251U3A6"/>
<keyword evidence="3" id="KW-1185">Reference proteome</keyword>
<evidence type="ECO:0000313" key="2">
    <source>
        <dbReference type="EMBL" id="OTG17539.1"/>
    </source>
</evidence>
<evidence type="ECO:0000313" key="1">
    <source>
        <dbReference type="EMBL" id="KAF5794059.1"/>
    </source>
</evidence>
<dbReference type="InParanoid" id="A0A251U3A6"/>
<dbReference type="EMBL" id="MNCJ02000323">
    <property type="protein sequence ID" value="KAF5794059.1"/>
    <property type="molecule type" value="Genomic_DNA"/>
</dbReference>
<proteinExistence type="predicted"/>